<sequence>MLSHLYADFQIGERGTSVPCFIKKLNCSWVEWAAQMPCILTSVDCGRVLALAPGYVFTGSWSVVFTFFVAAVIPFLMVQALASRRASYLLAMVLMCLLWLPCLAYLVGMYKQYGRFAISYWTMWVGTISSISLVLSVLSSLVREKDDDKNL</sequence>
<keyword evidence="1" id="KW-1133">Transmembrane helix</keyword>
<accession>A0A1I3K057</accession>
<evidence type="ECO:0000256" key="1">
    <source>
        <dbReference type="SAM" id="Phobius"/>
    </source>
</evidence>
<organism evidence="2 3">
    <name type="scientific">Planctomicrobium piriforme</name>
    <dbReference type="NCBI Taxonomy" id="1576369"/>
    <lineage>
        <taxon>Bacteria</taxon>
        <taxon>Pseudomonadati</taxon>
        <taxon>Planctomycetota</taxon>
        <taxon>Planctomycetia</taxon>
        <taxon>Planctomycetales</taxon>
        <taxon>Planctomycetaceae</taxon>
        <taxon>Planctomicrobium</taxon>
    </lineage>
</organism>
<dbReference type="AlphaFoldDB" id="A0A1I3K057"/>
<gene>
    <name evidence="2" type="ORF">SAMN05421753_11170</name>
</gene>
<protein>
    <submittedName>
        <fullName evidence="2">Uncharacterized protein</fullName>
    </submittedName>
</protein>
<name>A0A1I3K057_9PLAN</name>
<keyword evidence="3" id="KW-1185">Reference proteome</keyword>
<proteinExistence type="predicted"/>
<reference evidence="3" key="1">
    <citation type="submission" date="2016-10" db="EMBL/GenBank/DDBJ databases">
        <authorList>
            <person name="Varghese N."/>
            <person name="Submissions S."/>
        </authorList>
    </citation>
    <scope>NUCLEOTIDE SEQUENCE [LARGE SCALE GENOMIC DNA]</scope>
    <source>
        <strain evidence="3">DSM 26348</strain>
    </source>
</reference>
<feature type="transmembrane region" description="Helical" evidence="1">
    <location>
        <begin position="88"/>
        <end position="108"/>
    </location>
</feature>
<dbReference type="STRING" id="1576369.SAMN05421753_11170"/>
<evidence type="ECO:0000313" key="2">
    <source>
        <dbReference type="EMBL" id="SFI65690.1"/>
    </source>
</evidence>
<feature type="transmembrane region" description="Helical" evidence="1">
    <location>
        <begin position="120"/>
        <end position="142"/>
    </location>
</feature>
<dbReference type="Proteomes" id="UP000199518">
    <property type="component" value="Unassembled WGS sequence"/>
</dbReference>
<dbReference type="EMBL" id="FOQD01000011">
    <property type="protein sequence ID" value="SFI65690.1"/>
    <property type="molecule type" value="Genomic_DNA"/>
</dbReference>
<keyword evidence="1" id="KW-0812">Transmembrane</keyword>
<evidence type="ECO:0000313" key="3">
    <source>
        <dbReference type="Proteomes" id="UP000199518"/>
    </source>
</evidence>
<feature type="transmembrane region" description="Helical" evidence="1">
    <location>
        <begin position="55"/>
        <end position="76"/>
    </location>
</feature>
<keyword evidence="1" id="KW-0472">Membrane</keyword>